<dbReference type="PANTHER" id="PTHR10380">
    <property type="entry name" value="CUTICLE PROTEIN"/>
    <property type="match status" value="1"/>
</dbReference>
<keyword evidence="5" id="KW-1185">Reference proteome</keyword>
<feature type="region of interest" description="Disordered" evidence="3">
    <location>
        <begin position="26"/>
        <end position="50"/>
    </location>
</feature>
<comment type="caution">
    <text evidence="4">The sequence shown here is derived from an EMBL/GenBank/DDBJ whole genome shotgun (WGS) entry which is preliminary data.</text>
</comment>
<evidence type="ECO:0000313" key="5">
    <source>
        <dbReference type="Proteomes" id="UP001162162"/>
    </source>
</evidence>
<evidence type="ECO:0000256" key="2">
    <source>
        <dbReference type="PROSITE-ProRule" id="PRU00497"/>
    </source>
</evidence>
<dbReference type="Pfam" id="PF00379">
    <property type="entry name" value="Chitin_bind_4"/>
    <property type="match status" value="1"/>
</dbReference>
<gene>
    <name evidence="4" type="ORF">NQ318_007474</name>
</gene>
<evidence type="ECO:0000256" key="1">
    <source>
        <dbReference type="ARBA" id="ARBA00022460"/>
    </source>
</evidence>
<dbReference type="AlphaFoldDB" id="A0AAV8X5M9"/>
<dbReference type="InterPro" id="IPR000618">
    <property type="entry name" value="Insect_cuticle"/>
</dbReference>
<feature type="compositionally biased region" description="Gly residues" evidence="3">
    <location>
        <begin position="26"/>
        <end position="40"/>
    </location>
</feature>
<keyword evidence="1 2" id="KW-0193">Cuticle</keyword>
<name>A0AAV8X5M9_9CUCU</name>
<dbReference type="GO" id="GO:0062129">
    <property type="term" value="C:chitin-based extracellular matrix"/>
    <property type="evidence" value="ECO:0007669"/>
    <property type="project" value="TreeGrafter"/>
</dbReference>
<reference evidence="4" key="1">
    <citation type="journal article" date="2023" name="Insect Mol. Biol.">
        <title>Genome sequencing provides insights into the evolution of gene families encoding plant cell wall-degrading enzymes in longhorned beetles.</title>
        <authorList>
            <person name="Shin N.R."/>
            <person name="Okamura Y."/>
            <person name="Kirsch R."/>
            <person name="Pauchet Y."/>
        </authorList>
    </citation>
    <scope>NUCLEOTIDE SEQUENCE</scope>
    <source>
        <strain evidence="4">AMC_N1</strain>
    </source>
</reference>
<organism evidence="4 5">
    <name type="scientific">Aromia moschata</name>
    <dbReference type="NCBI Taxonomy" id="1265417"/>
    <lineage>
        <taxon>Eukaryota</taxon>
        <taxon>Metazoa</taxon>
        <taxon>Ecdysozoa</taxon>
        <taxon>Arthropoda</taxon>
        <taxon>Hexapoda</taxon>
        <taxon>Insecta</taxon>
        <taxon>Pterygota</taxon>
        <taxon>Neoptera</taxon>
        <taxon>Endopterygota</taxon>
        <taxon>Coleoptera</taxon>
        <taxon>Polyphaga</taxon>
        <taxon>Cucujiformia</taxon>
        <taxon>Chrysomeloidea</taxon>
        <taxon>Cerambycidae</taxon>
        <taxon>Cerambycinae</taxon>
        <taxon>Callichromatini</taxon>
        <taxon>Aromia</taxon>
    </lineage>
</organism>
<dbReference type="EMBL" id="JAPWTK010001127">
    <property type="protein sequence ID" value="KAJ8934025.1"/>
    <property type="molecule type" value="Genomic_DNA"/>
</dbReference>
<dbReference type="PRINTS" id="PR00947">
    <property type="entry name" value="CUTICLE"/>
</dbReference>
<evidence type="ECO:0000256" key="3">
    <source>
        <dbReference type="SAM" id="MobiDB-lite"/>
    </source>
</evidence>
<proteinExistence type="predicted"/>
<dbReference type="InterPro" id="IPR031311">
    <property type="entry name" value="CHIT_BIND_RR_consensus"/>
</dbReference>
<dbReference type="PANTHER" id="PTHR10380:SF173">
    <property type="entry name" value="CUTICULAR PROTEIN 47EF, ISOFORM C-RELATED"/>
    <property type="match status" value="1"/>
</dbReference>
<dbReference type="PROSITE" id="PS51155">
    <property type="entry name" value="CHIT_BIND_RR_2"/>
    <property type="match status" value="1"/>
</dbReference>
<dbReference type="GO" id="GO:0008010">
    <property type="term" value="F:structural constituent of chitin-based larval cuticle"/>
    <property type="evidence" value="ECO:0007669"/>
    <property type="project" value="TreeGrafter"/>
</dbReference>
<evidence type="ECO:0000313" key="4">
    <source>
        <dbReference type="EMBL" id="KAJ8934025.1"/>
    </source>
</evidence>
<dbReference type="Proteomes" id="UP001162162">
    <property type="component" value="Unassembled WGS sequence"/>
</dbReference>
<dbReference type="InterPro" id="IPR050468">
    <property type="entry name" value="Cuticle_Struct_Prot"/>
</dbReference>
<sequence length="298" mass="31646">MLITAFLGLCSAARLDNLYLPPGNGNGNGNGKTNGNGGNDNGIVNGGKPPPVYGPQMGMALGEMAMEGTEEMERTEMAVTEMAVTEMEGTEMEGTEMEGTKMEGTEEMEMGMEEMGVMEETGRGGGNGGNGYGPSGSENGEVIPIISYENVNNGDGSYKWSYETGNGIIAEEEGELKGAGTDEEIQSAVGSFSYTAPDGTEIKLEYTADENGFVPVGDHLPTPPPIPPEILKSLEDNAADGGGDENETVMGTLVVTEMVTEMVMEMVTEMVMEMEAEMETETGMAMGMDMYMATQWKW</sequence>
<protein>
    <submittedName>
        <fullName evidence="4">Uncharacterized protein</fullName>
    </submittedName>
</protein>
<accession>A0AAV8X5M9</accession>
<dbReference type="PROSITE" id="PS00233">
    <property type="entry name" value="CHIT_BIND_RR_1"/>
    <property type="match status" value="1"/>
</dbReference>